<gene>
    <name evidence="5" type="ORF">AR1Y2_1652</name>
</gene>
<dbReference type="AlphaFoldDB" id="A0A4P8ICA7"/>
<reference evidence="5 6" key="1">
    <citation type="submission" date="2019-05" db="EMBL/GenBank/DDBJ databases">
        <title>Complete genome sequencing of Anaerostipes rhamnosivorans.</title>
        <authorList>
            <person name="Bui T.P.N."/>
            <person name="de Vos W.M."/>
        </authorList>
    </citation>
    <scope>NUCLEOTIDE SEQUENCE [LARGE SCALE GENOMIC DNA]</scope>
    <source>
        <strain evidence="5 6">1y2</strain>
    </source>
</reference>
<dbReference type="KEGG" id="arf:AR1Y2_1652"/>
<accession>A0A4P8ICA7</accession>
<dbReference type="Proteomes" id="UP000298653">
    <property type="component" value="Chromosome"/>
</dbReference>
<dbReference type="InterPro" id="IPR011006">
    <property type="entry name" value="CheY-like_superfamily"/>
</dbReference>
<dbReference type="PROSITE" id="PS50110">
    <property type="entry name" value="RESPONSE_REGULATORY"/>
    <property type="match status" value="1"/>
</dbReference>
<evidence type="ECO:0000313" key="6">
    <source>
        <dbReference type="Proteomes" id="UP000298653"/>
    </source>
</evidence>
<comment type="caution">
    <text evidence="3">Lacks conserved residue(s) required for the propagation of feature annotation.</text>
</comment>
<dbReference type="SUPFAM" id="SSF52172">
    <property type="entry name" value="CheY-like"/>
    <property type="match status" value="1"/>
</dbReference>
<keyword evidence="6" id="KW-1185">Reference proteome</keyword>
<proteinExistence type="predicted"/>
<feature type="domain" description="Response regulatory" evidence="4">
    <location>
        <begin position="1"/>
        <end position="39"/>
    </location>
</feature>
<evidence type="ECO:0000256" key="1">
    <source>
        <dbReference type="ARBA" id="ARBA00018672"/>
    </source>
</evidence>
<dbReference type="Gene3D" id="3.40.50.2300">
    <property type="match status" value="1"/>
</dbReference>
<name>A0A4P8ICA7_9FIRM</name>
<evidence type="ECO:0000256" key="3">
    <source>
        <dbReference type="PROSITE-ProRule" id="PRU00169"/>
    </source>
</evidence>
<dbReference type="EMBL" id="CP040058">
    <property type="protein sequence ID" value="QCP35106.1"/>
    <property type="molecule type" value="Genomic_DNA"/>
</dbReference>
<evidence type="ECO:0000256" key="2">
    <source>
        <dbReference type="ARBA" id="ARBA00024867"/>
    </source>
</evidence>
<evidence type="ECO:0000259" key="4">
    <source>
        <dbReference type="PROSITE" id="PS50110"/>
    </source>
</evidence>
<sequence length="39" mass="4294">MTANAFREDKEAALASGMKGHLAKPVDINLLYKMIFNAL</sequence>
<organism evidence="5 6">
    <name type="scientific">Anaerostipes rhamnosivorans</name>
    <dbReference type="NCBI Taxonomy" id="1229621"/>
    <lineage>
        <taxon>Bacteria</taxon>
        <taxon>Bacillati</taxon>
        <taxon>Bacillota</taxon>
        <taxon>Clostridia</taxon>
        <taxon>Lachnospirales</taxon>
        <taxon>Lachnospiraceae</taxon>
        <taxon>Anaerostipes</taxon>
    </lineage>
</organism>
<evidence type="ECO:0000313" key="5">
    <source>
        <dbReference type="EMBL" id="QCP35106.1"/>
    </source>
</evidence>
<dbReference type="InterPro" id="IPR001789">
    <property type="entry name" value="Sig_transdc_resp-reg_receiver"/>
</dbReference>
<protein>
    <recommendedName>
        <fullName evidence="1">Stage 0 sporulation protein A homolog</fullName>
    </recommendedName>
</protein>
<comment type="function">
    <text evidence="2">May play the central regulatory role in sporulation. It may be an element of the effector pathway responsible for the activation of sporulation genes in response to nutritional stress. Spo0A may act in concert with spo0H (a sigma factor) to control the expression of some genes that are critical to the sporulation process.</text>
</comment>
<dbReference type="GO" id="GO:0000160">
    <property type="term" value="P:phosphorelay signal transduction system"/>
    <property type="evidence" value="ECO:0007669"/>
    <property type="project" value="InterPro"/>
</dbReference>